<dbReference type="Proteomes" id="UP000323136">
    <property type="component" value="Unassembled WGS sequence"/>
</dbReference>
<evidence type="ECO:0000256" key="1">
    <source>
        <dbReference type="SAM" id="Phobius"/>
    </source>
</evidence>
<organism evidence="2 3">
    <name type="scientific">Tenacibaculum adriaticum</name>
    <dbReference type="NCBI Taxonomy" id="413713"/>
    <lineage>
        <taxon>Bacteria</taxon>
        <taxon>Pseudomonadati</taxon>
        <taxon>Bacteroidota</taxon>
        <taxon>Flavobacteriia</taxon>
        <taxon>Flavobacteriales</taxon>
        <taxon>Flavobacteriaceae</taxon>
        <taxon>Tenacibaculum</taxon>
    </lineage>
</organism>
<evidence type="ECO:0000313" key="3">
    <source>
        <dbReference type="Proteomes" id="UP000323136"/>
    </source>
</evidence>
<dbReference type="AlphaFoldDB" id="A0A5S5DM80"/>
<keyword evidence="1" id="KW-0812">Transmembrane</keyword>
<feature type="transmembrane region" description="Helical" evidence="1">
    <location>
        <begin position="107"/>
        <end position="130"/>
    </location>
</feature>
<accession>A0A5S5DM80</accession>
<comment type="caution">
    <text evidence="2">The sequence shown here is derived from an EMBL/GenBank/DDBJ whole genome shotgun (WGS) entry which is preliminary data.</text>
</comment>
<gene>
    <name evidence="2" type="ORF">C7447_10546</name>
</gene>
<sequence>MGENKHIEELDAFAKKYLKEIPTERPSVDFTANIMNTILADEKRVVFQNKSKLSNSIWFVLGGFIIASIYILFKGKSSEIKIPSFDFGSITLPDLPDYQMRHLLDNITFSSTTVYAFLIFIILFLVQGYFMKEYLTKRVS</sequence>
<reference evidence="2 3" key="1">
    <citation type="submission" date="2019-07" db="EMBL/GenBank/DDBJ databases">
        <title>Genomic Encyclopedia of Type Strains, Phase IV (KMG-IV): sequencing the most valuable type-strain genomes for metagenomic binning, comparative biology and taxonomic classification.</title>
        <authorList>
            <person name="Goeker M."/>
        </authorList>
    </citation>
    <scope>NUCLEOTIDE SEQUENCE [LARGE SCALE GENOMIC DNA]</scope>
    <source>
        <strain evidence="2 3">DSM 18961</strain>
    </source>
</reference>
<feature type="transmembrane region" description="Helical" evidence="1">
    <location>
        <begin position="53"/>
        <end position="73"/>
    </location>
</feature>
<keyword evidence="3" id="KW-1185">Reference proteome</keyword>
<keyword evidence="1" id="KW-1133">Transmembrane helix</keyword>
<keyword evidence="1" id="KW-0472">Membrane</keyword>
<proteinExistence type="predicted"/>
<dbReference type="OrthoDB" id="1442507at2"/>
<dbReference type="EMBL" id="VNIA01000005">
    <property type="protein sequence ID" value="TYP97033.1"/>
    <property type="molecule type" value="Genomic_DNA"/>
</dbReference>
<evidence type="ECO:0000313" key="2">
    <source>
        <dbReference type="EMBL" id="TYP97033.1"/>
    </source>
</evidence>
<dbReference type="RefSeq" id="WP_148870967.1">
    <property type="nucleotide sequence ID" value="NZ_VNIA01000005.1"/>
</dbReference>
<name>A0A5S5DM80_9FLAO</name>
<protein>
    <submittedName>
        <fullName evidence="2">Uncharacterized protein</fullName>
    </submittedName>
</protein>